<evidence type="ECO:0000256" key="2">
    <source>
        <dbReference type="ARBA" id="ARBA00006604"/>
    </source>
</evidence>
<dbReference type="Pfam" id="PF00342">
    <property type="entry name" value="PGI"/>
    <property type="match status" value="1"/>
</dbReference>
<comment type="similarity">
    <text evidence="2 8 9">Belongs to the GPI family.</text>
</comment>
<evidence type="ECO:0000256" key="4">
    <source>
        <dbReference type="ARBA" id="ARBA00022490"/>
    </source>
</evidence>
<evidence type="ECO:0000313" key="11">
    <source>
        <dbReference type="Proteomes" id="UP000823629"/>
    </source>
</evidence>
<protein>
    <recommendedName>
        <fullName evidence="8">Glucose-6-phosphate isomerase</fullName>
        <shortName evidence="8">GPI</shortName>
        <ecNumber evidence="8">5.3.1.9</ecNumber>
    </recommendedName>
    <alternativeName>
        <fullName evidence="8">Phosphoglucose isomerase</fullName>
        <shortName evidence="8">PGI</shortName>
    </alternativeName>
    <alternativeName>
        <fullName evidence="8">Phosphohexose isomerase</fullName>
        <shortName evidence="8">PHI</shortName>
    </alternativeName>
</protein>
<reference evidence="10" key="2">
    <citation type="journal article" date="2021" name="PeerJ">
        <title>Extensive microbial diversity within the chicken gut microbiome revealed by metagenomics and culture.</title>
        <authorList>
            <person name="Gilroy R."/>
            <person name="Ravi A."/>
            <person name="Getino M."/>
            <person name="Pursley I."/>
            <person name="Horton D.L."/>
            <person name="Alikhan N.F."/>
            <person name="Baker D."/>
            <person name="Gharbi K."/>
            <person name="Hall N."/>
            <person name="Watson M."/>
            <person name="Adriaenssens E.M."/>
            <person name="Foster-Nyarko E."/>
            <person name="Jarju S."/>
            <person name="Secka A."/>
            <person name="Antonio M."/>
            <person name="Oren A."/>
            <person name="Chaudhuri R.R."/>
            <person name="La Ragione R."/>
            <person name="Hildebrand F."/>
            <person name="Pallen M.J."/>
        </authorList>
    </citation>
    <scope>NUCLEOTIDE SEQUENCE</scope>
    <source>
        <strain evidence="10">1748</strain>
    </source>
</reference>
<dbReference type="InterPro" id="IPR046348">
    <property type="entry name" value="SIS_dom_sf"/>
</dbReference>
<dbReference type="Proteomes" id="UP000823629">
    <property type="component" value="Unassembled WGS sequence"/>
</dbReference>
<dbReference type="InterPro" id="IPR018189">
    <property type="entry name" value="Phosphoglucose_isomerase_CS"/>
</dbReference>
<dbReference type="InterPro" id="IPR001672">
    <property type="entry name" value="G6P_Isomerase"/>
</dbReference>
<dbReference type="GO" id="GO:0005829">
    <property type="term" value="C:cytosol"/>
    <property type="evidence" value="ECO:0007669"/>
    <property type="project" value="TreeGrafter"/>
</dbReference>
<evidence type="ECO:0000256" key="8">
    <source>
        <dbReference type="HAMAP-Rule" id="MF_00473"/>
    </source>
</evidence>
<dbReference type="EMBL" id="JADING010000010">
    <property type="protein sequence ID" value="MBO8413940.1"/>
    <property type="molecule type" value="Genomic_DNA"/>
</dbReference>
<keyword evidence="3 8" id="KW-0312">Gluconeogenesis</keyword>
<comment type="caution">
    <text evidence="10">The sequence shown here is derived from an EMBL/GenBank/DDBJ whole genome shotgun (WGS) entry which is preliminary data.</text>
</comment>
<dbReference type="SUPFAM" id="SSF53697">
    <property type="entry name" value="SIS domain"/>
    <property type="match status" value="1"/>
</dbReference>
<gene>
    <name evidence="8" type="primary">pgi</name>
    <name evidence="10" type="ORF">IAC78_00450</name>
</gene>
<feature type="active site" description="Proton donor" evidence="8">
    <location>
        <position position="282"/>
    </location>
</feature>
<comment type="subcellular location">
    <subcellularLocation>
        <location evidence="8">Cytoplasm</location>
    </subcellularLocation>
</comment>
<evidence type="ECO:0000256" key="3">
    <source>
        <dbReference type="ARBA" id="ARBA00022432"/>
    </source>
</evidence>
<evidence type="ECO:0000256" key="5">
    <source>
        <dbReference type="ARBA" id="ARBA00023152"/>
    </source>
</evidence>
<dbReference type="Gene3D" id="3.40.50.10490">
    <property type="entry name" value="Glucose-6-phosphate isomerase like protein, domain 1"/>
    <property type="match status" value="2"/>
</dbReference>
<dbReference type="PROSITE" id="PS00174">
    <property type="entry name" value="P_GLUCOSE_ISOMERASE_2"/>
    <property type="match status" value="1"/>
</dbReference>
<dbReference type="NCBIfam" id="NF010697">
    <property type="entry name" value="PRK14097.1"/>
    <property type="match status" value="1"/>
</dbReference>
<evidence type="ECO:0000313" key="10">
    <source>
        <dbReference type="EMBL" id="MBO8413940.1"/>
    </source>
</evidence>
<dbReference type="GO" id="GO:0004347">
    <property type="term" value="F:glucose-6-phosphate isomerase activity"/>
    <property type="evidence" value="ECO:0007669"/>
    <property type="project" value="UniProtKB-UniRule"/>
</dbReference>
<dbReference type="InterPro" id="IPR035482">
    <property type="entry name" value="SIS_PGI_2"/>
</dbReference>
<reference evidence="10" key="1">
    <citation type="submission" date="2020-10" db="EMBL/GenBank/DDBJ databases">
        <authorList>
            <person name="Gilroy R."/>
        </authorList>
    </citation>
    <scope>NUCLEOTIDE SEQUENCE</scope>
    <source>
        <strain evidence="10">1748</strain>
    </source>
</reference>
<comment type="pathway">
    <text evidence="8">Carbohydrate biosynthesis; gluconeogenesis.</text>
</comment>
<evidence type="ECO:0000256" key="9">
    <source>
        <dbReference type="RuleBase" id="RU000612"/>
    </source>
</evidence>
<accession>A0A9D9D8K4</accession>
<evidence type="ECO:0000256" key="1">
    <source>
        <dbReference type="ARBA" id="ARBA00004926"/>
    </source>
</evidence>
<dbReference type="HAMAP" id="MF_00473">
    <property type="entry name" value="G6P_isomerase"/>
    <property type="match status" value="1"/>
</dbReference>
<dbReference type="GO" id="GO:0051156">
    <property type="term" value="P:glucose 6-phosphate metabolic process"/>
    <property type="evidence" value="ECO:0007669"/>
    <property type="project" value="TreeGrafter"/>
</dbReference>
<dbReference type="PROSITE" id="PS51463">
    <property type="entry name" value="P_GLUCOSE_ISOMERASE_3"/>
    <property type="match status" value="1"/>
</dbReference>
<dbReference type="CDD" id="cd05015">
    <property type="entry name" value="SIS_PGI_1"/>
    <property type="match status" value="1"/>
</dbReference>
<dbReference type="AlphaFoldDB" id="A0A9D9D8K4"/>
<dbReference type="CDD" id="cd05016">
    <property type="entry name" value="SIS_PGI_2"/>
    <property type="match status" value="1"/>
</dbReference>
<keyword evidence="4 8" id="KW-0963">Cytoplasm</keyword>
<feature type="active site" evidence="8">
    <location>
        <position position="418"/>
    </location>
</feature>
<dbReference type="GO" id="GO:0006096">
    <property type="term" value="P:glycolytic process"/>
    <property type="evidence" value="ECO:0007669"/>
    <property type="project" value="UniProtKB-UniRule"/>
</dbReference>
<name>A0A9D9D8K4_9BACL</name>
<organism evidence="10 11">
    <name type="scientific">Candidatus Scatoplasma merdavium</name>
    <dbReference type="NCBI Taxonomy" id="2840932"/>
    <lineage>
        <taxon>Bacteria</taxon>
        <taxon>Bacillati</taxon>
        <taxon>Bacillota</taxon>
        <taxon>Bacilli</taxon>
        <taxon>Bacillales</taxon>
        <taxon>Candidatus Scatoplasma</taxon>
    </lineage>
</organism>
<dbReference type="InterPro" id="IPR035476">
    <property type="entry name" value="SIS_PGI_1"/>
</dbReference>
<keyword evidence="6 8" id="KW-0413">Isomerase</keyword>
<comment type="caution">
    <text evidence="8">Lacks conserved residue(s) required for the propagation of feature annotation.</text>
</comment>
<dbReference type="PANTHER" id="PTHR11469:SF1">
    <property type="entry name" value="GLUCOSE-6-PHOSPHATE ISOMERASE"/>
    <property type="match status" value="1"/>
</dbReference>
<dbReference type="PROSITE" id="PS00765">
    <property type="entry name" value="P_GLUCOSE_ISOMERASE_1"/>
    <property type="match status" value="1"/>
</dbReference>
<keyword evidence="5 8" id="KW-0324">Glycolysis</keyword>
<evidence type="ECO:0000256" key="7">
    <source>
        <dbReference type="ARBA" id="ARBA00029321"/>
    </source>
</evidence>
<comment type="function">
    <text evidence="8">Catalyzes the reversible isomerization of glucose-6-phosphate to fructose-6-phosphate.</text>
</comment>
<sequence>MVKLEQYGKILPEVSEAVKQLQKDYQEEIATRIDSRSGRGNDFLGWLDYASKLDEKEVERIQACAKRIRENYEALAVVGIGGSYLGARAAIEAINGLYPNDNFKIVFVGNTLSSNYTHQVIEFLKDKKFAINVISKSGTTTEPSIAFRLLKDLLEKKYGHAYLKDAIIATTDRARGALKKEADAEGYEQFVIPDDVGGRYSVITPVGLLPIAAANIDIKAFLKGVKEGEKEYSVHDISKNTAYYYACTRYALYKMNYPVEMFVSYEPQYQMISEWLKQLFAESEGKEGKGLLPDSVTFTTDLHSVGQMIQQGSPTLFETIINVETPNYDITIEKDKDDLDGLNYLAGKSLSYVNHTAFKGTLKAHTEDGKVFANILSVEKLDAETLGNLFYFFMRTCAFSAYLLDVNPFDQPGVEIYKHNMFVLLGKPGVK</sequence>
<dbReference type="FunFam" id="3.40.50.10490:FF:000016">
    <property type="entry name" value="Glucose-6-phosphate isomerase"/>
    <property type="match status" value="1"/>
</dbReference>
<comment type="catalytic activity">
    <reaction evidence="7 8 9">
        <text>alpha-D-glucose 6-phosphate = beta-D-fructose 6-phosphate</text>
        <dbReference type="Rhea" id="RHEA:11816"/>
        <dbReference type="ChEBI" id="CHEBI:57634"/>
        <dbReference type="ChEBI" id="CHEBI:58225"/>
        <dbReference type="EC" id="5.3.1.9"/>
    </reaction>
</comment>
<dbReference type="PRINTS" id="PR00662">
    <property type="entry name" value="G6PISOMERASE"/>
</dbReference>
<dbReference type="GO" id="GO:0097367">
    <property type="term" value="F:carbohydrate derivative binding"/>
    <property type="evidence" value="ECO:0007669"/>
    <property type="project" value="InterPro"/>
</dbReference>
<dbReference type="EC" id="5.3.1.9" evidence="8"/>
<comment type="pathway">
    <text evidence="1 8 9">Carbohydrate degradation; glycolysis; D-glyceraldehyde 3-phosphate and glycerone phosphate from D-glucose: step 2/4.</text>
</comment>
<proteinExistence type="inferred from homology"/>
<dbReference type="PANTHER" id="PTHR11469">
    <property type="entry name" value="GLUCOSE-6-PHOSPHATE ISOMERASE"/>
    <property type="match status" value="1"/>
</dbReference>
<dbReference type="GO" id="GO:0048029">
    <property type="term" value="F:monosaccharide binding"/>
    <property type="evidence" value="ECO:0007669"/>
    <property type="project" value="TreeGrafter"/>
</dbReference>
<evidence type="ECO:0000256" key="6">
    <source>
        <dbReference type="ARBA" id="ARBA00023235"/>
    </source>
</evidence>
<dbReference type="GO" id="GO:0006094">
    <property type="term" value="P:gluconeogenesis"/>
    <property type="evidence" value="ECO:0007669"/>
    <property type="project" value="UniProtKB-UniRule"/>
</dbReference>